<keyword evidence="2" id="KW-1185">Reference proteome</keyword>
<accession>K0R7I7</accession>
<organism evidence="1 2">
    <name type="scientific">Thalassiosira oceanica</name>
    <name type="common">Marine diatom</name>
    <dbReference type="NCBI Taxonomy" id="159749"/>
    <lineage>
        <taxon>Eukaryota</taxon>
        <taxon>Sar</taxon>
        <taxon>Stramenopiles</taxon>
        <taxon>Ochrophyta</taxon>
        <taxon>Bacillariophyta</taxon>
        <taxon>Coscinodiscophyceae</taxon>
        <taxon>Thalassiosirophycidae</taxon>
        <taxon>Thalassiosirales</taxon>
        <taxon>Thalassiosiraceae</taxon>
        <taxon>Thalassiosira</taxon>
    </lineage>
</organism>
<evidence type="ECO:0000313" key="2">
    <source>
        <dbReference type="Proteomes" id="UP000266841"/>
    </source>
</evidence>
<protein>
    <submittedName>
        <fullName evidence="1">Uncharacterized protein</fullName>
    </submittedName>
</protein>
<evidence type="ECO:0000313" key="1">
    <source>
        <dbReference type="EMBL" id="EJK44636.1"/>
    </source>
</evidence>
<dbReference type="AlphaFoldDB" id="K0R7I7"/>
<name>K0R7I7_THAOC</name>
<comment type="caution">
    <text evidence="1">The sequence shown here is derived from an EMBL/GenBank/DDBJ whole genome shotgun (WGS) entry which is preliminary data.</text>
</comment>
<dbReference type="Proteomes" id="UP000266841">
    <property type="component" value="Unassembled WGS sequence"/>
</dbReference>
<dbReference type="EMBL" id="AGNL01049420">
    <property type="protein sequence ID" value="EJK44636.1"/>
    <property type="molecule type" value="Genomic_DNA"/>
</dbReference>
<feature type="non-terminal residue" evidence="1">
    <location>
        <position position="142"/>
    </location>
</feature>
<reference evidence="1 2" key="1">
    <citation type="journal article" date="2012" name="Genome Biol.">
        <title>Genome and low-iron response of an oceanic diatom adapted to chronic iron limitation.</title>
        <authorList>
            <person name="Lommer M."/>
            <person name="Specht M."/>
            <person name="Roy A.S."/>
            <person name="Kraemer L."/>
            <person name="Andreson R."/>
            <person name="Gutowska M.A."/>
            <person name="Wolf J."/>
            <person name="Bergner S.V."/>
            <person name="Schilhabel M.B."/>
            <person name="Klostermeier U.C."/>
            <person name="Beiko R.G."/>
            <person name="Rosenstiel P."/>
            <person name="Hippler M."/>
            <person name="Laroche J."/>
        </authorList>
    </citation>
    <scope>NUCLEOTIDE SEQUENCE [LARGE SCALE GENOMIC DNA]</scope>
    <source>
        <strain evidence="1 2">CCMP1005</strain>
    </source>
</reference>
<proteinExistence type="predicted"/>
<sequence>MPQGGGTRGSAEHDDTCRVGREVELTAINAAAARATQWPAPLPPPTTFPPFPHSQFSVQSSGNLWTLGNWRRERVRSLLMSSSRDDIDDIPLAFHGPDSHGDVLFGCRIFVLTSVIMMHHDRLFLSPYALTYQVELYLFVVR</sequence>
<gene>
    <name evidence="1" type="ORF">THAOC_36809</name>
</gene>